<feature type="region of interest" description="Disordered" evidence="1">
    <location>
        <begin position="1"/>
        <end position="24"/>
    </location>
</feature>
<feature type="compositionally biased region" description="Basic and acidic residues" evidence="1">
    <location>
        <begin position="1"/>
        <end position="17"/>
    </location>
</feature>
<name>A0A2A2JFU5_9BILA</name>
<evidence type="ECO:0008006" key="4">
    <source>
        <dbReference type="Google" id="ProtNLM"/>
    </source>
</evidence>
<dbReference type="AlphaFoldDB" id="A0A2A2JFU5"/>
<dbReference type="EMBL" id="LIAE01010465">
    <property type="protein sequence ID" value="PAV60517.1"/>
    <property type="molecule type" value="Genomic_DNA"/>
</dbReference>
<evidence type="ECO:0000256" key="1">
    <source>
        <dbReference type="SAM" id="MobiDB-lite"/>
    </source>
</evidence>
<dbReference type="PANTHER" id="PTHR35014:SF1">
    <property type="entry name" value="INFECTION RESPONSE PROTEIN"/>
    <property type="match status" value="1"/>
</dbReference>
<dbReference type="OrthoDB" id="5818920at2759"/>
<evidence type="ECO:0000313" key="3">
    <source>
        <dbReference type="Proteomes" id="UP000218231"/>
    </source>
</evidence>
<gene>
    <name evidence="2" type="ORF">WR25_25528</name>
</gene>
<sequence>MKGESKEGKDTRDEKTGKWSGSNIAAEWQKERDIQMSRKNRQNSRPIRMYCFRPVQVFILGTAPILKKAFSSRLAEALKMKNYRVAQIGADRNHGLISSSFATLGDECKKEEVDSIRQCYVPYLAGFNISLTNNQLPEYHYFHTVRMDWLFAGKTDAQAAVCTLGNALVACTQPFTCLGERTYHDIGLQNSSDALSWWQDLGLTQYQCGDGYKILMNNFDCITQAHINTGPQIQTCSEKAAVIIAEGKPFCEGGMQYFLNCANTVFTHYCNADVGVWFCNSLMIGIEDTDPLCKNKMHCPQPSV</sequence>
<keyword evidence="3" id="KW-1185">Reference proteome</keyword>
<proteinExistence type="predicted"/>
<comment type="caution">
    <text evidence="2">The sequence shown here is derived from an EMBL/GenBank/DDBJ whole genome shotgun (WGS) entry which is preliminary data.</text>
</comment>
<dbReference type="Proteomes" id="UP000218231">
    <property type="component" value="Unassembled WGS sequence"/>
</dbReference>
<dbReference type="PANTHER" id="PTHR35014">
    <property type="entry name" value="INFECTION RESPONSE PROTEIN-RELATED"/>
    <property type="match status" value="1"/>
</dbReference>
<reference evidence="2 3" key="1">
    <citation type="journal article" date="2017" name="Curr. Biol.">
        <title>Genome architecture and evolution of a unichromosomal asexual nematode.</title>
        <authorList>
            <person name="Fradin H."/>
            <person name="Zegar C."/>
            <person name="Gutwein M."/>
            <person name="Lucas J."/>
            <person name="Kovtun M."/>
            <person name="Corcoran D."/>
            <person name="Baugh L.R."/>
            <person name="Kiontke K."/>
            <person name="Gunsalus K."/>
            <person name="Fitch D.H."/>
            <person name="Piano F."/>
        </authorList>
    </citation>
    <scope>NUCLEOTIDE SEQUENCE [LARGE SCALE GENOMIC DNA]</scope>
    <source>
        <strain evidence="2">PF1309</strain>
    </source>
</reference>
<organism evidence="2 3">
    <name type="scientific">Diploscapter pachys</name>
    <dbReference type="NCBI Taxonomy" id="2018661"/>
    <lineage>
        <taxon>Eukaryota</taxon>
        <taxon>Metazoa</taxon>
        <taxon>Ecdysozoa</taxon>
        <taxon>Nematoda</taxon>
        <taxon>Chromadorea</taxon>
        <taxon>Rhabditida</taxon>
        <taxon>Rhabditina</taxon>
        <taxon>Rhabditomorpha</taxon>
        <taxon>Rhabditoidea</taxon>
        <taxon>Rhabditidae</taxon>
        <taxon>Diploscapter</taxon>
    </lineage>
</organism>
<accession>A0A2A2JFU5</accession>
<protein>
    <recommendedName>
        <fullName evidence="4">DUF19 domain-containing protein</fullName>
    </recommendedName>
</protein>
<evidence type="ECO:0000313" key="2">
    <source>
        <dbReference type="EMBL" id="PAV60517.1"/>
    </source>
</evidence>